<dbReference type="Proteomes" id="UP001476950">
    <property type="component" value="Unassembled WGS sequence"/>
</dbReference>
<evidence type="ECO:0000313" key="5">
    <source>
        <dbReference type="Proteomes" id="UP001476950"/>
    </source>
</evidence>
<dbReference type="InterPro" id="IPR000073">
    <property type="entry name" value="AB_hydrolase_1"/>
</dbReference>
<sequence>MRAKLRDTEIYFDIEGAGLVPDGKRMREKPVAFLIHGGPGADHTSFKPTLSPLSQKMQLVYFDHRGQGRSARGAKETYTLDNNVEDMEALRRHLGLDQIVVIGASYGGMVALTYASRYPQNVSHLIAIVTVPDYRFLERAKAILAERGTDEQKAIAQRLWDGNFENEEQLREYFTVMRSLYSITYDPDSSPKAWDRAILSPDAINVAFGGFLRTYDIRSELSKITAPTLVIGAQHDWICPPEFSEEIANAIPNADLRIFEHSGHSIRADEPEALLDAIAGFLVYKH</sequence>
<proteinExistence type="inferred from homology"/>
<comment type="similarity">
    <text evidence="1">Belongs to the peptidase S33 family.</text>
</comment>
<dbReference type="EMBL" id="JAMPLM010000008">
    <property type="protein sequence ID" value="MEP1059104.1"/>
    <property type="molecule type" value="Genomic_DNA"/>
</dbReference>
<keyword evidence="5" id="KW-1185">Reference proteome</keyword>
<dbReference type="PRINTS" id="PR00111">
    <property type="entry name" value="ABHYDROLASE"/>
</dbReference>
<protein>
    <submittedName>
        <fullName evidence="4">Alpha/beta hydrolase</fullName>
    </submittedName>
</protein>
<dbReference type="InterPro" id="IPR029058">
    <property type="entry name" value="AB_hydrolase_fold"/>
</dbReference>
<dbReference type="SUPFAM" id="SSF53474">
    <property type="entry name" value="alpha/beta-Hydrolases"/>
    <property type="match status" value="1"/>
</dbReference>
<dbReference type="Gene3D" id="3.40.50.1820">
    <property type="entry name" value="alpha/beta hydrolase"/>
    <property type="match status" value="1"/>
</dbReference>
<dbReference type="RefSeq" id="WP_190450149.1">
    <property type="nucleotide sequence ID" value="NZ_JAMPLM010000008.1"/>
</dbReference>
<feature type="domain" description="AB hydrolase-1" evidence="3">
    <location>
        <begin position="34"/>
        <end position="266"/>
    </location>
</feature>
<dbReference type="PRINTS" id="PR00793">
    <property type="entry name" value="PROAMNOPTASE"/>
</dbReference>
<dbReference type="InterPro" id="IPR002410">
    <property type="entry name" value="Peptidase_S33"/>
</dbReference>
<dbReference type="GO" id="GO:0016787">
    <property type="term" value="F:hydrolase activity"/>
    <property type="evidence" value="ECO:0007669"/>
    <property type="project" value="UniProtKB-KW"/>
</dbReference>
<name>A0ABV0KIQ3_9CYAN</name>
<dbReference type="InterPro" id="IPR050266">
    <property type="entry name" value="AB_hydrolase_sf"/>
</dbReference>
<gene>
    <name evidence="4" type="ORF">NDI38_11710</name>
</gene>
<evidence type="ECO:0000256" key="2">
    <source>
        <dbReference type="ARBA" id="ARBA00022801"/>
    </source>
</evidence>
<dbReference type="PANTHER" id="PTHR43798">
    <property type="entry name" value="MONOACYLGLYCEROL LIPASE"/>
    <property type="match status" value="1"/>
</dbReference>
<dbReference type="Pfam" id="PF00561">
    <property type="entry name" value="Abhydrolase_1"/>
    <property type="match status" value="1"/>
</dbReference>
<dbReference type="PANTHER" id="PTHR43798:SF33">
    <property type="entry name" value="HYDROLASE, PUTATIVE (AFU_ORTHOLOGUE AFUA_2G14860)-RELATED"/>
    <property type="match status" value="1"/>
</dbReference>
<organism evidence="4 5">
    <name type="scientific">Stenomitos frigidus AS-A4</name>
    <dbReference type="NCBI Taxonomy" id="2933935"/>
    <lineage>
        <taxon>Bacteria</taxon>
        <taxon>Bacillati</taxon>
        <taxon>Cyanobacteriota</taxon>
        <taxon>Cyanophyceae</taxon>
        <taxon>Leptolyngbyales</taxon>
        <taxon>Leptolyngbyaceae</taxon>
        <taxon>Stenomitos</taxon>
    </lineage>
</organism>
<evidence type="ECO:0000313" key="4">
    <source>
        <dbReference type="EMBL" id="MEP1059104.1"/>
    </source>
</evidence>
<comment type="caution">
    <text evidence="4">The sequence shown here is derived from an EMBL/GenBank/DDBJ whole genome shotgun (WGS) entry which is preliminary data.</text>
</comment>
<reference evidence="4 5" key="1">
    <citation type="submission" date="2022-04" db="EMBL/GenBank/DDBJ databases">
        <title>Positive selection, recombination, and allopatry shape intraspecific diversity of widespread and dominant cyanobacteria.</title>
        <authorList>
            <person name="Wei J."/>
            <person name="Shu W."/>
            <person name="Hu C."/>
        </authorList>
    </citation>
    <scope>NUCLEOTIDE SEQUENCE [LARGE SCALE GENOMIC DNA]</scope>
    <source>
        <strain evidence="4 5">AS-A4</strain>
    </source>
</reference>
<evidence type="ECO:0000259" key="3">
    <source>
        <dbReference type="Pfam" id="PF00561"/>
    </source>
</evidence>
<keyword evidence="2 4" id="KW-0378">Hydrolase</keyword>
<accession>A0ABV0KIQ3</accession>
<evidence type="ECO:0000256" key="1">
    <source>
        <dbReference type="ARBA" id="ARBA00010088"/>
    </source>
</evidence>